<dbReference type="GO" id="GO:0009424">
    <property type="term" value="C:bacterial-type flagellum hook"/>
    <property type="evidence" value="ECO:0007669"/>
    <property type="project" value="TreeGrafter"/>
</dbReference>
<evidence type="ECO:0000256" key="2">
    <source>
        <dbReference type="ARBA" id="ARBA00009677"/>
    </source>
</evidence>
<keyword evidence="8" id="KW-0282">Flagellum</keyword>
<dbReference type="InterPro" id="IPR053967">
    <property type="entry name" value="LlgE_F_G-like_D1"/>
</dbReference>
<dbReference type="SUPFAM" id="SSF117143">
    <property type="entry name" value="Flagellar hook protein flgE"/>
    <property type="match status" value="1"/>
</dbReference>
<gene>
    <name evidence="8" type="ORF">PATL70BA_0463</name>
</gene>
<feature type="domain" description="Flagellar hook protein FlgE/F/G-like D1" evidence="7">
    <location>
        <begin position="96"/>
        <end position="153"/>
    </location>
</feature>
<evidence type="ECO:0000259" key="5">
    <source>
        <dbReference type="Pfam" id="PF00460"/>
    </source>
</evidence>
<evidence type="ECO:0000256" key="3">
    <source>
        <dbReference type="ARBA" id="ARBA00023143"/>
    </source>
</evidence>
<keyword evidence="8" id="KW-0969">Cilium</keyword>
<dbReference type="Proteomes" id="UP000279029">
    <property type="component" value="Chromosome"/>
</dbReference>
<sequence>MMRSMYSGVSGLRIHQTKMDVIGNNIANVNTVGFKSSRVTFSEVFSQTIQGASGASENTGGRNPMQIGLGSSISSVDIDMGEGAAQRTDNPLDLKIEGDGFFVVSDITGNKFTRAGAFRIDEAGNLVTPEGLNVMGWKADQATGEVQKGQVEPIQILNPVNLYSEPSATENITLSGNININDTQLSDPNGVPFTANFYDSLGYRYTAEYRITNLPLANENQFTITLTDAGITDADGNVGVATGLAPIAQIIEFDPATGKIIAGPDTFDMTNLVTPFSTFSTMSVDFGDLTLFAGNTTLEAISGDINGIGSGNQAGSISGFEVGGDGKVIGRYTNGQTKLLGQIVVAAFQNPAGLQKVGSNLFVATTNSGDFDGLGQDITSRGGSFNSGVLEMSNVDLSREFTEMITTQRGFQANSRIITSSDELLQELVNLKR</sequence>
<dbReference type="RefSeq" id="WP_125135848.1">
    <property type="nucleotide sequence ID" value="NZ_LR130778.1"/>
</dbReference>
<protein>
    <recommendedName>
        <fullName evidence="4">Flagellar hook protein FlgE</fullName>
    </recommendedName>
</protein>
<comment type="similarity">
    <text evidence="2 4">Belongs to the flagella basal body rod proteins family.</text>
</comment>
<proteinExistence type="inferred from homology"/>
<dbReference type="InterPro" id="IPR037925">
    <property type="entry name" value="FlgE/F/G-like"/>
</dbReference>
<dbReference type="PANTHER" id="PTHR30435:SF1">
    <property type="entry name" value="FLAGELLAR HOOK PROTEIN FLGE"/>
    <property type="match status" value="1"/>
</dbReference>
<evidence type="ECO:0000313" key="9">
    <source>
        <dbReference type="Proteomes" id="UP000279029"/>
    </source>
</evidence>
<dbReference type="EMBL" id="LR130778">
    <property type="protein sequence ID" value="VDN46317.1"/>
    <property type="molecule type" value="Genomic_DNA"/>
</dbReference>
<dbReference type="AlphaFoldDB" id="A0A3P7PPB2"/>
<dbReference type="Pfam" id="PF06429">
    <property type="entry name" value="Flg_bbr_C"/>
    <property type="match status" value="1"/>
</dbReference>
<dbReference type="InterPro" id="IPR020013">
    <property type="entry name" value="Flagellar_FlgE/F/G"/>
</dbReference>
<comment type="function">
    <text evidence="4">A flexible structure which links the flagellar filament to the drive apparatus in the basal body.</text>
</comment>
<dbReference type="NCBIfam" id="TIGR03506">
    <property type="entry name" value="FlgEFG_subfam"/>
    <property type="match status" value="1"/>
</dbReference>
<dbReference type="KEGG" id="cbar:PATL70BA_0463"/>
<name>A0A3P7PPB2_9FIRM</name>
<dbReference type="InterPro" id="IPR010930">
    <property type="entry name" value="Flg_bb/hook_C_dom"/>
</dbReference>
<keyword evidence="3 4" id="KW-0975">Bacterial flagellum</keyword>
<dbReference type="Pfam" id="PF22692">
    <property type="entry name" value="LlgE_F_G_D1"/>
    <property type="match status" value="1"/>
</dbReference>
<evidence type="ECO:0000259" key="6">
    <source>
        <dbReference type="Pfam" id="PF06429"/>
    </source>
</evidence>
<reference evidence="8 9" key="1">
    <citation type="submission" date="2018-09" db="EMBL/GenBank/DDBJ databases">
        <authorList>
            <person name="Postec A."/>
        </authorList>
    </citation>
    <scope>NUCLEOTIDE SEQUENCE [LARGE SCALE GENOMIC DNA]</scope>
    <source>
        <strain evidence="8">70B-A</strain>
    </source>
</reference>
<accession>A0A3P7PPB2</accession>
<comment type="subcellular location">
    <subcellularLocation>
        <location evidence="1 4">Bacterial flagellum basal body</location>
    </subcellularLocation>
</comment>
<evidence type="ECO:0000259" key="7">
    <source>
        <dbReference type="Pfam" id="PF22692"/>
    </source>
</evidence>
<dbReference type="Pfam" id="PF00460">
    <property type="entry name" value="Flg_bb_rod"/>
    <property type="match status" value="1"/>
</dbReference>
<dbReference type="GO" id="GO:0009425">
    <property type="term" value="C:bacterial-type flagellum basal body"/>
    <property type="evidence" value="ECO:0007669"/>
    <property type="project" value="UniProtKB-SubCell"/>
</dbReference>
<organism evidence="8 9">
    <name type="scientific">Petrocella atlantisensis</name>
    <dbReference type="NCBI Taxonomy" id="2173034"/>
    <lineage>
        <taxon>Bacteria</taxon>
        <taxon>Bacillati</taxon>
        <taxon>Bacillota</taxon>
        <taxon>Clostridia</taxon>
        <taxon>Lachnospirales</taxon>
        <taxon>Vallitaleaceae</taxon>
        <taxon>Petrocella</taxon>
    </lineage>
</organism>
<evidence type="ECO:0000256" key="1">
    <source>
        <dbReference type="ARBA" id="ARBA00004117"/>
    </source>
</evidence>
<dbReference type="GO" id="GO:0071978">
    <property type="term" value="P:bacterial-type flagellum-dependent swarming motility"/>
    <property type="evidence" value="ECO:0007669"/>
    <property type="project" value="TreeGrafter"/>
</dbReference>
<dbReference type="GO" id="GO:0005829">
    <property type="term" value="C:cytosol"/>
    <property type="evidence" value="ECO:0007669"/>
    <property type="project" value="TreeGrafter"/>
</dbReference>
<keyword evidence="9" id="KW-1185">Reference proteome</keyword>
<dbReference type="InterPro" id="IPR001444">
    <property type="entry name" value="Flag_bb_rod_N"/>
</dbReference>
<feature type="domain" description="Flagellar basal body rod protein N-terminal" evidence="5">
    <location>
        <begin position="5"/>
        <end position="35"/>
    </location>
</feature>
<feature type="domain" description="Flagellar basal-body/hook protein C-terminal" evidence="6">
    <location>
        <begin position="387"/>
        <end position="431"/>
    </location>
</feature>
<evidence type="ECO:0000256" key="4">
    <source>
        <dbReference type="RuleBase" id="RU362116"/>
    </source>
</evidence>
<dbReference type="OrthoDB" id="9804559at2"/>
<evidence type="ECO:0000313" key="8">
    <source>
        <dbReference type="EMBL" id="VDN46317.1"/>
    </source>
</evidence>
<keyword evidence="8" id="KW-0966">Cell projection</keyword>
<dbReference type="PANTHER" id="PTHR30435">
    <property type="entry name" value="FLAGELLAR PROTEIN"/>
    <property type="match status" value="1"/>
</dbReference>